<evidence type="ECO:0000313" key="4">
    <source>
        <dbReference type="Proteomes" id="UP000064243"/>
    </source>
</evidence>
<feature type="signal peptide" evidence="1">
    <location>
        <begin position="1"/>
        <end position="32"/>
    </location>
</feature>
<evidence type="ECO:0000313" key="3">
    <source>
        <dbReference type="EMBL" id="KVW99449.1"/>
    </source>
</evidence>
<name>A0A125BDR1_THIDE</name>
<feature type="domain" description="Ysc84 actin-binding" evidence="2">
    <location>
        <begin position="101"/>
        <end position="185"/>
    </location>
</feature>
<dbReference type="PATRIC" id="fig|36861.3.peg.3094"/>
<reference evidence="3 4" key="1">
    <citation type="journal article" date="2015" name="Appl. Environ. Microbiol.">
        <title>Aerobic and Anaerobic Thiosulfate Oxidation by a Cold-Adapted, Subglacial Chemoautotroph.</title>
        <authorList>
            <person name="Harrold Z.R."/>
            <person name="Skidmore M.L."/>
            <person name="Hamilton T.L."/>
            <person name="Desch L."/>
            <person name="Amada K."/>
            <person name="van Gelder W."/>
            <person name="Glover K."/>
            <person name="Roden E.E."/>
            <person name="Boyd E.S."/>
        </authorList>
    </citation>
    <scope>NUCLEOTIDE SEQUENCE [LARGE SCALE GENOMIC DNA]</scope>
    <source>
        <strain evidence="3 4">RG</strain>
    </source>
</reference>
<dbReference type="AlphaFoldDB" id="A0A125BDR1"/>
<comment type="caution">
    <text evidence="3">The sequence shown here is derived from an EMBL/GenBank/DDBJ whole genome shotgun (WGS) entry which is preliminary data.</text>
</comment>
<keyword evidence="4" id="KW-1185">Reference proteome</keyword>
<sequence>MTFIVSTQRISVPALLFTALIAMFPVAPPAHAASAAEIDGEVDRALSDFQKIDGASAFLGIAKGVLVFPKVYKAGIGVGGEYGEGALRVGGKTVDYYSTAAASFGFQLGAQAKSIVVIFTEESALRKFRESEGWKVGVDGSVALVDIGVGKAVDTTNIKDPVIGFIFGQKGLMYNLTLEGSKFTRLDKK</sequence>
<dbReference type="OrthoDB" id="198978at2"/>
<dbReference type="CDD" id="cd11524">
    <property type="entry name" value="SYLF"/>
    <property type="match status" value="1"/>
</dbReference>
<evidence type="ECO:0000259" key="2">
    <source>
        <dbReference type="Pfam" id="PF04366"/>
    </source>
</evidence>
<feature type="chain" id="PRO_5007177195" description="Ysc84 actin-binding domain-containing protein" evidence="1">
    <location>
        <begin position="33"/>
        <end position="189"/>
    </location>
</feature>
<dbReference type="Pfam" id="PF04366">
    <property type="entry name" value="Ysc84"/>
    <property type="match status" value="1"/>
</dbReference>
<protein>
    <recommendedName>
        <fullName evidence="2">Ysc84 actin-binding domain-containing protein</fullName>
    </recommendedName>
</protein>
<dbReference type="EMBL" id="LDUG01000006">
    <property type="protein sequence ID" value="KVW99449.1"/>
    <property type="molecule type" value="Genomic_DNA"/>
</dbReference>
<evidence type="ECO:0000256" key="1">
    <source>
        <dbReference type="SAM" id="SignalP"/>
    </source>
</evidence>
<organism evidence="3 4">
    <name type="scientific">Thiobacillus denitrificans</name>
    <dbReference type="NCBI Taxonomy" id="36861"/>
    <lineage>
        <taxon>Bacteria</taxon>
        <taxon>Pseudomonadati</taxon>
        <taxon>Pseudomonadota</taxon>
        <taxon>Betaproteobacteria</taxon>
        <taxon>Nitrosomonadales</taxon>
        <taxon>Thiobacillaceae</taxon>
        <taxon>Thiobacillus</taxon>
    </lineage>
</organism>
<dbReference type="Proteomes" id="UP000064243">
    <property type="component" value="Unassembled WGS sequence"/>
</dbReference>
<proteinExistence type="predicted"/>
<dbReference type="InterPro" id="IPR007461">
    <property type="entry name" value="Ysc84_actin-binding"/>
</dbReference>
<gene>
    <name evidence="3" type="ORF">ABW22_01825</name>
</gene>
<accession>A0A125BDR1</accession>
<keyword evidence="1" id="KW-0732">Signal</keyword>